<proteinExistence type="predicted"/>
<dbReference type="EMBL" id="JAHRIO010080217">
    <property type="protein sequence ID" value="MEQ2184208.1"/>
    <property type="molecule type" value="Genomic_DNA"/>
</dbReference>
<sequence length="109" mass="11914">MKIRNETLRLPNYTPSSPGLWLGNLSINTTKRIRDKRHPSWRPPHTGNKVDFVAKCGHGSFGDCGSVGRVVALQSEGCGFDSSFLLPYVNVPLGKALNLKLPADLRIGV</sequence>
<accession>A0ABV0PLD0</accession>
<keyword evidence="2" id="KW-1185">Reference proteome</keyword>
<dbReference type="Proteomes" id="UP001476798">
    <property type="component" value="Unassembled WGS sequence"/>
</dbReference>
<evidence type="ECO:0000313" key="1">
    <source>
        <dbReference type="EMBL" id="MEQ2184208.1"/>
    </source>
</evidence>
<gene>
    <name evidence="1" type="ORF">GOODEAATRI_005542</name>
</gene>
<comment type="caution">
    <text evidence="1">The sequence shown here is derived from an EMBL/GenBank/DDBJ whole genome shotgun (WGS) entry which is preliminary data.</text>
</comment>
<name>A0ABV0PLD0_9TELE</name>
<evidence type="ECO:0000313" key="2">
    <source>
        <dbReference type="Proteomes" id="UP001476798"/>
    </source>
</evidence>
<organism evidence="1 2">
    <name type="scientific">Goodea atripinnis</name>
    <dbReference type="NCBI Taxonomy" id="208336"/>
    <lineage>
        <taxon>Eukaryota</taxon>
        <taxon>Metazoa</taxon>
        <taxon>Chordata</taxon>
        <taxon>Craniata</taxon>
        <taxon>Vertebrata</taxon>
        <taxon>Euteleostomi</taxon>
        <taxon>Actinopterygii</taxon>
        <taxon>Neopterygii</taxon>
        <taxon>Teleostei</taxon>
        <taxon>Neoteleostei</taxon>
        <taxon>Acanthomorphata</taxon>
        <taxon>Ovalentaria</taxon>
        <taxon>Atherinomorphae</taxon>
        <taxon>Cyprinodontiformes</taxon>
        <taxon>Goodeidae</taxon>
        <taxon>Goodea</taxon>
    </lineage>
</organism>
<reference evidence="1 2" key="1">
    <citation type="submission" date="2021-06" db="EMBL/GenBank/DDBJ databases">
        <authorList>
            <person name="Palmer J.M."/>
        </authorList>
    </citation>
    <scope>NUCLEOTIDE SEQUENCE [LARGE SCALE GENOMIC DNA]</scope>
    <source>
        <strain evidence="1 2">GA_2019</strain>
        <tissue evidence="1">Muscle</tissue>
    </source>
</reference>
<protein>
    <submittedName>
        <fullName evidence="1">Uncharacterized protein</fullName>
    </submittedName>
</protein>